<dbReference type="OrthoDB" id="5243804at2"/>
<feature type="domain" description="EamA" evidence="2">
    <location>
        <begin position="159"/>
        <end position="297"/>
    </location>
</feature>
<dbReference type="Pfam" id="PF00892">
    <property type="entry name" value="EamA"/>
    <property type="match status" value="1"/>
</dbReference>
<evidence type="ECO:0000313" key="3">
    <source>
        <dbReference type="EMBL" id="CUK25683.1"/>
    </source>
</evidence>
<protein>
    <submittedName>
        <fullName evidence="3">EamA-like transporter family protein</fullName>
    </submittedName>
</protein>
<feature type="transmembrane region" description="Helical" evidence="1">
    <location>
        <begin position="192"/>
        <end position="213"/>
    </location>
</feature>
<reference evidence="4" key="1">
    <citation type="submission" date="2015-09" db="EMBL/GenBank/DDBJ databases">
        <authorList>
            <person name="Rodrigo-Torres Lidia"/>
            <person name="Arahal R.David."/>
        </authorList>
    </citation>
    <scope>NUCLEOTIDE SEQUENCE [LARGE SCALE GENOMIC DNA]</scope>
    <source>
        <strain evidence="4">CECT 5114</strain>
    </source>
</reference>
<feature type="transmembrane region" description="Helical" evidence="1">
    <location>
        <begin position="283"/>
        <end position="299"/>
    </location>
</feature>
<feature type="transmembrane region" description="Helical" evidence="1">
    <location>
        <begin position="35"/>
        <end position="55"/>
    </location>
</feature>
<feature type="transmembrane region" description="Helical" evidence="1">
    <location>
        <begin position="67"/>
        <end position="91"/>
    </location>
</feature>
<dbReference type="InterPro" id="IPR037185">
    <property type="entry name" value="EmrE-like"/>
</dbReference>
<sequence length="300" mass="32133">MELWVFLSMAGALFQTVRFMLQKQLSQIKLSASGATFARFLYSAPLALGVAAIYLHTVGKGVPNLSIGFWAHGALGGTAQILATVFTVMLFGRRNFAVGITLKKTEVMMAALIGMVFLGDMISAFGSIALCIGLAGVLVLSGPIEVEGSFLRRLFTPSAILGLSAGAFFGVSSVSYRAASLTVSSADPFERAIVTLAAVTMMQMIAMSVWLYFRDRPEILRVLSTWKTAVFVGLTSLAGSFCWFAAFTLQNAAYVKAVGQIELIFGIAAATLFFKEKITKREIAGMALVATSIMVLVLWS</sequence>
<dbReference type="Proteomes" id="UP000051184">
    <property type="component" value="Unassembled WGS sequence"/>
</dbReference>
<dbReference type="GO" id="GO:0016020">
    <property type="term" value="C:membrane"/>
    <property type="evidence" value="ECO:0007669"/>
    <property type="project" value="InterPro"/>
</dbReference>
<evidence type="ECO:0000256" key="1">
    <source>
        <dbReference type="SAM" id="Phobius"/>
    </source>
</evidence>
<organism evidence="3 4">
    <name type="scientific">Cognatishimia activa</name>
    <dbReference type="NCBI Taxonomy" id="1715691"/>
    <lineage>
        <taxon>Bacteria</taxon>
        <taxon>Pseudomonadati</taxon>
        <taxon>Pseudomonadota</taxon>
        <taxon>Alphaproteobacteria</taxon>
        <taxon>Rhodobacterales</taxon>
        <taxon>Paracoccaceae</taxon>
        <taxon>Cognatishimia</taxon>
    </lineage>
</organism>
<dbReference type="STRING" id="1715691.TA5113_01746"/>
<name>A0A0P1IPZ5_9RHOB</name>
<evidence type="ECO:0000313" key="4">
    <source>
        <dbReference type="Proteomes" id="UP000051184"/>
    </source>
</evidence>
<feature type="transmembrane region" description="Helical" evidence="1">
    <location>
        <begin position="154"/>
        <end position="172"/>
    </location>
</feature>
<proteinExistence type="predicted"/>
<dbReference type="RefSeq" id="WP_058314645.1">
    <property type="nucleotide sequence ID" value="NZ_CYTO01000010.1"/>
</dbReference>
<dbReference type="SUPFAM" id="SSF103481">
    <property type="entry name" value="Multidrug resistance efflux transporter EmrE"/>
    <property type="match status" value="2"/>
</dbReference>
<keyword evidence="1" id="KW-0472">Membrane</keyword>
<feature type="transmembrane region" description="Helical" evidence="1">
    <location>
        <begin position="225"/>
        <end position="247"/>
    </location>
</feature>
<keyword evidence="1" id="KW-0812">Transmembrane</keyword>
<feature type="transmembrane region" description="Helical" evidence="1">
    <location>
        <begin position="111"/>
        <end position="142"/>
    </location>
</feature>
<accession>A0A0P1IPZ5</accession>
<dbReference type="AlphaFoldDB" id="A0A0P1IPZ5"/>
<feature type="transmembrane region" description="Helical" evidence="1">
    <location>
        <begin position="253"/>
        <end position="274"/>
    </location>
</feature>
<gene>
    <name evidence="3" type="ORF">TA5114_01485</name>
</gene>
<keyword evidence="1" id="KW-1133">Transmembrane helix</keyword>
<evidence type="ECO:0000259" key="2">
    <source>
        <dbReference type="Pfam" id="PF00892"/>
    </source>
</evidence>
<dbReference type="EMBL" id="CYUE01000013">
    <property type="protein sequence ID" value="CUK25683.1"/>
    <property type="molecule type" value="Genomic_DNA"/>
</dbReference>
<keyword evidence="4" id="KW-1185">Reference proteome</keyword>
<dbReference type="InterPro" id="IPR000620">
    <property type="entry name" value="EamA_dom"/>
</dbReference>